<accession>G7YVT5</accession>
<organism evidence="1 2">
    <name type="scientific">Clonorchis sinensis</name>
    <name type="common">Chinese liver fluke</name>
    <dbReference type="NCBI Taxonomy" id="79923"/>
    <lineage>
        <taxon>Eukaryota</taxon>
        <taxon>Metazoa</taxon>
        <taxon>Spiralia</taxon>
        <taxon>Lophotrochozoa</taxon>
        <taxon>Platyhelminthes</taxon>
        <taxon>Trematoda</taxon>
        <taxon>Digenea</taxon>
        <taxon>Opisthorchiida</taxon>
        <taxon>Opisthorchiata</taxon>
        <taxon>Opisthorchiidae</taxon>
        <taxon>Clonorchis</taxon>
    </lineage>
</organism>
<keyword evidence="2" id="KW-1185">Reference proteome</keyword>
<evidence type="ECO:0000313" key="1">
    <source>
        <dbReference type="EMBL" id="GAA57065.1"/>
    </source>
</evidence>
<gene>
    <name evidence="1" type="ORF">CLF_112081</name>
</gene>
<proteinExistence type="predicted"/>
<name>G7YVT5_CLOSI</name>
<reference evidence="1" key="1">
    <citation type="journal article" date="2011" name="Genome Biol.">
        <title>The draft genome of the carcinogenic human liver fluke Clonorchis sinensis.</title>
        <authorList>
            <person name="Wang X."/>
            <person name="Chen W."/>
            <person name="Huang Y."/>
            <person name="Sun J."/>
            <person name="Men J."/>
            <person name="Liu H."/>
            <person name="Luo F."/>
            <person name="Guo L."/>
            <person name="Lv X."/>
            <person name="Deng C."/>
            <person name="Zhou C."/>
            <person name="Fan Y."/>
            <person name="Li X."/>
            <person name="Huang L."/>
            <person name="Hu Y."/>
            <person name="Liang C."/>
            <person name="Hu X."/>
            <person name="Xu J."/>
            <person name="Yu X."/>
        </authorList>
    </citation>
    <scope>NUCLEOTIDE SEQUENCE [LARGE SCALE GENOMIC DNA]</scope>
    <source>
        <strain evidence="1">Henan</strain>
    </source>
</reference>
<sequence length="200" mass="22745">MRYSCVLRCSTWYGLVRMLKARLGKIQIAERASYESRPLGVQIRLKLCLMSTVDFFEGKHTDSAYFSAISKQTTWKRLTPSVKLRPNALATLFKAQHCQNSLVVYKLVHRLNFLRDNQRQLVIFTWGYAGKVLQTEGSDGRHRRLGINQAKAACTHSCLRFLRALGRILSYYNSSTQPTTDDVTPFAIGLPSTVNRPTAK</sequence>
<dbReference type="Proteomes" id="UP000008909">
    <property type="component" value="Unassembled WGS sequence"/>
</dbReference>
<dbReference type="EMBL" id="DF144520">
    <property type="protein sequence ID" value="GAA57065.1"/>
    <property type="molecule type" value="Genomic_DNA"/>
</dbReference>
<evidence type="ECO:0000313" key="2">
    <source>
        <dbReference type="Proteomes" id="UP000008909"/>
    </source>
</evidence>
<protein>
    <submittedName>
        <fullName evidence="1">Uncharacterized protein</fullName>
    </submittedName>
</protein>
<reference key="2">
    <citation type="submission" date="2011-10" db="EMBL/GenBank/DDBJ databases">
        <title>The genome and transcriptome sequence of Clonorchis sinensis provide insights into the carcinogenic liver fluke.</title>
        <authorList>
            <person name="Wang X."/>
            <person name="Huang Y."/>
            <person name="Chen W."/>
            <person name="Liu H."/>
            <person name="Guo L."/>
            <person name="Chen Y."/>
            <person name="Luo F."/>
            <person name="Zhou W."/>
            <person name="Sun J."/>
            <person name="Mao Q."/>
            <person name="Liang P."/>
            <person name="Zhou C."/>
            <person name="Tian Y."/>
            <person name="Men J."/>
            <person name="Lv X."/>
            <person name="Huang L."/>
            <person name="Zhou J."/>
            <person name="Hu Y."/>
            <person name="Li R."/>
            <person name="Zhang F."/>
            <person name="Lei H."/>
            <person name="Li X."/>
            <person name="Hu X."/>
            <person name="Liang C."/>
            <person name="Xu J."/>
            <person name="Wu Z."/>
            <person name="Yu X."/>
        </authorList>
    </citation>
    <scope>NUCLEOTIDE SEQUENCE</scope>
    <source>
        <strain>Henan</strain>
    </source>
</reference>
<dbReference type="AlphaFoldDB" id="G7YVT5"/>